<evidence type="ECO:0000259" key="5">
    <source>
        <dbReference type="PROSITE" id="PS01124"/>
    </source>
</evidence>
<evidence type="ECO:0000313" key="7">
    <source>
        <dbReference type="Proteomes" id="UP000009872"/>
    </source>
</evidence>
<dbReference type="AlphaFoldDB" id="K9E3H4"/>
<sequence>MIAKRVYLIFISILATIFPAIAQHILYTELPTQDQLPTAPIYRAFQDKEGYMWYGTGGGGLCRDDGYSIKIFRSDFKTPDLLESNWITCITGDNQYRIWFGTKRGLYLLDKKDYQIRLFGDKEIEHWSIDAILIATDGTIWISANHLILHYDATGRKRLGTYSTEWKGKSRPVSQIYEDRSSEIWMIQQKGGVFKFDSEKNDFTPYPWTLDSTPTYFMQDIASPGYWISTWGEGIVYFNPKAETSKGMFSTQPIFSKSTNSRKQILGMLQDTVRQCIWTITADNLYTYRTSETHELLSWGEYEGYSSTPMILNQLISDYNGNIWVPSFHPHTFILSFPKNQLIRHSVPLLEAETGQPALPASFICDKGRYWFCQRRSGLYLYTPENNKLLPVSTSLQHNGDKISPLLIKARDNKSIYTVLNDTNVVRVNCETNKLPIMEKAVCLPFHERIHTLREDAQSCLWIGTSNGLFRYNLLLRQLDQLLKDMGVINDIAIQSDGTVILATEKQGLCIFRPDSEMQSYNKDENFMSVDIAPDQTIWTSTTRGNIYSFHSGKHALTSVTEECGMNGDAVTTIKADNKGSIWMLTDQRIIIYNPSDQSTNAIYSSDPSVAMNSFLSLNKDKDGTIFVGGTGGFCSFLPYEGLNATTRNVPVKLSAIKIDDCLRLPGYAEEEFILQPSEQSIDLFFSTLDHLHAKKIRYAFRYGTNDSWNYLPEGQNNIYLAGLSKGFHTLEIKATDNNGHWGSNSMEIRIQRLPAWYETKWAYTLYILTLIIIACFALRYYMEHKKQKLLDEQIQNSAKDLQGLVCQLSEDILTPAPTDGLDMKSLLVSIQKILLQQKQTKVEVTSSNDEISDNENILSVSDERFVQKALDYIEQNIDNSNYSVELLSKDLGMERTGLYRKLVSIIGKTPTDFIRSIRLKRAALLLEEGYSVSEAADRVGFGTASYLSKRFQKEFGMKPSEYIASLKQSKNKAEK</sequence>
<comment type="caution">
    <text evidence="6">The sequence shown here is derived from an EMBL/GenBank/DDBJ whole genome shotgun (WGS) entry which is preliminary data.</text>
</comment>
<accession>K9E3H4</accession>
<dbReference type="InterPro" id="IPR011110">
    <property type="entry name" value="Reg_prop"/>
</dbReference>
<keyword evidence="7" id="KW-1185">Reference proteome</keyword>
<dbReference type="Pfam" id="PF12833">
    <property type="entry name" value="HTH_18"/>
    <property type="match status" value="1"/>
</dbReference>
<feature type="transmembrane region" description="Helical" evidence="4">
    <location>
        <begin position="762"/>
        <end position="782"/>
    </location>
</feature>
<dbReference type="GO" id="GO:0043565">
    <property type="term" value="F:sequence-specific DNA binding"/>
    <property type="evidence" value="ECO:0007669"/>
    <property type="project" value="InterPro"/>
</dbReference>
<evidence type="ECO:0000256" key="1">
    <source>
        <dbReference type="ARBA" id="ARBA00023015"/>
    </source>
</evidence>
<organism evidence="6 7">
    <name type="scientific">Bacteroides oleiciplenus YIT 12058</name>
    <dbReference type="NCBI Taxonomy" id="742727"/>
    <lineage>
        <taxon>Bacteria</taxon>
        <taxon>Pseudomonadati</taxon>
        <taxon>Bacteroidota</taxon>
        <taxon>Bacteroidia</taxon>
        <taxon>Bacteroidales</taxon>
        <taxon>Bacteroidaceae</taxon>
        <taxon>Bacteroides</taxon>
    </lineage>
</organism>
<dbReference type="InterPro" id="IPR018060">
    <property type="entry name" value="HTH_AraC"/>
</dbReference>
<evidence type="ECO:0000256" key="4">
    <source>
        <dbReference type="SAM" id="Phobius"/>
    </source>
</evidence>
<dbReference type="SUPFAM" id="SSF63829">
    <property type="entry name" value="Calcium-dependent phosphotriesterase"/>
    <property type="match status" value="2"/>
</dbReference>
<keyword evidence="4" id="KW-0812">Transmembrane</keyword>
<keyword evidence="3" id="KW-0804">Transcription</keyword>
<dbReference type="SMART" id="SM00342">
    <property type="entry name" value="HTH_ARAC"/>
    <property type="match status" value="1"/>
</dbReference>
<dbReference type="PANTHER" id="PTHR43280">
    <property type="entry name" value="ARAC-FAMILY TRANSCRIPTIONAL REGULATOR"/>
    <property type="match status" value="1"/>
</dbReference>
<keyword evidence="1" id="KW-0805">Transcription regulation</keyword>
<dbReference type="PROSITE" id="PS00041">
    <property type="entry name" value="HTH_ARAC_FAMILY_1"/>
    <property type="match status" value="1"/>
</dbReference>
<dbReference type="Gene3D" id="2.60.40.10">
    <property type="entry name" value="Immunoglobulins"/>
    <property type="match status" value="1"/>
</dbReference>
<dbReference type="SUPFAM" id="SSF46689">
    <property type="entry name" value="Homeodomain-like"/>
    <property type="match status" value="1"/>
</dbReference>
<evidence type="ECO:0000256" key="3">
    <source>
        <dbReference type="ARBA" id="ARBA00023163"/>
    </source>
</evidence>
<proteinExistence type="predicted"/>
<name>K9E3H4_9BACE</name>
<evidence type="ECO:0000256" key="2">
    <source>
        <dbReference type="ARBA" id="ARBA00023125"/>
    </source>
</evidence>
<dbReference type="Gene3D" id="1.10.10.60">
    <property type="entry name" value="Homeodomain-like"/>
    <property type="match status" value="1"/>
</dbReference>
<dbReference type="InterPro" id="IPR018062">
    <property type="entry name" value="HTH_AraC-typ_CS"/>
</dbReference>
<dbReference type="Pfam" id="PF07494">
    <property type="entry name" value="Reg_prop"/>
    <property type="match status" value="1"/>
</dbReference>
<dbReference type="eggNOG" id="COG4977">
    <property type="taxonomic scope" value="Bacteria"/>
</dbReference>
<protein>
    <recommendedName>
        <fullName evidence="5">HTH araC/xylS-type domain-containing protein</fullName>
    </recommendedName>
</protein>
<dbReference type="GO" id="GO:0003700">
    <property type="term" value="F:DNA-binding transcription factor activity"/>
    <property type="evidence" value="ECO:0007669"/>
    <property type="project" value="InterPro"/>
</dbReference>
<dbReference type="Gene3D" id="2.130.10.10">
    <property type="entry name" value="YVTN repeat-like/Quinoprotein amine dehydrogenase"/>
    <property type="match status" value="2"/>
</dbReference>
<dbReference type="InterPro" id="IPR013783">
    <property type="entry name" value="Ig-like_fold"/>
</dbReference>
<gene>
    <name evidence="6" type="ORF">HMPREF9447_01040</name>
</gene>
<dbReference type="RefSeq" id="WP_009128669.1">
    <property type="nucleotide sequence ID" value="NZ_JH992940.1"/>
</dbReference>
<dbReference type="EMBL" id="ADLF01000004">
    <property type="protein sequence ID" value="EKU91629.1"/>
    <property type="molecule type" value="Genomic_DNA"/>
</dbReference>
<dbReference type="OrthoDB" id="993208at2"/>
<evidence type="ECO:0000313" key="6">
    <source>
        <dbReference type="EMBL" id="EKU91629.1"/>
    </source>
</evidence>
<dbReference type="InterPro" id="IPR015943">
    <property type="entry name" value="WD40/YVTN_repeat-like_dom_sf"/>
</dbReference>
<keyword evidence="4" id="KW-0472">Membrane</keyword>
<dbReference type="PROSITE" id="PS01124">
    <property type="entry name" value="HTH_ARAC_FAMILY_2"/>
    <property type="match status" value="1"/>
</dbReference>
<reference evidence="6 7" key="1">
    <citation type="submission" date="2012-09" db="EMBL/GenBank/DDBJ databases">
        <title>The Genome Sequence of Bacteroides oleiciplenus YIT 12058.</title>
        <authorList>
            <consortium name="The Broad Institute Genome Sequencing Platform"/>
            <person name="Earl A."/>
            <person name="Ward D."/>
            <person name="Feldgarden M."/>
            <person name="Gevers D."/>
            <person name="Morotomi M."/>
            <person name="Walker B."/>
            <person name="Young S.K."/>
            <person name="Zeng Q."/>
            <person name="Gargeya S."/>
            <person name="Fitzgerald M."/>
            <person name="Haas B."/>
            <person name="Abouelleil A."/>
            <person name="Alvarado L."/>
            <person name="Arachchi H.M."/>
            <person name="Berlin A.M."/>
            <person name="Chapman S.B."/>
            <person name="Goldberg J."/>
            <person name="Griggs A."/>
            <person name="Gujja S."/>
            <person name="Hansen M."/>
            <person name="Howarth C."/>
            <person name="Imamovic A."/>
            <person name="Larimer J."/>
            <person name="McCowen C."/>
            <person name="Montmayeur A."/>
            <person name="Murphy C."/>
            <person name="Neiman D."/>
            <person name="Pearson M."/>
            <person name="Priest M."/>
            <person name="Roberts A."/>
            <person name="Saif S."/>
            <person name="Shea T."/>
            <person name="Sisk P."/>
            <person name="Sykes S."/>
            <person name="Wortman J."/>
            <person name="Nusbaum C."/>
            <person name="Birren B."/>
        </authorList>
    </citation>
    <scope>NUCLEOTIDE SEQUENCE [LARGE SCALE GENOMIC DNA]</scope>
    <source>
        <strain evidence="6 7">YIT 12058</strain>
    </source>
</reference>
<dbReference type="eggNOG" id="COG3292">
    <property type="taxonomic scope" value="Bacteria"/>
</dbReference>
<dbReference type="InterPro" id="IPR009057">
    <property type="entry name" value="Homeodomain-like_sf"/>
</dbReference>
<dbReference type="HOGENOM" id="CLU_000445_28_2_10"/>
<keyword evidence="4" id="KW-1133">Transmembrane helix</keyword>
<dbReference type="PATRIC" id="fig|742727.4.peg.1039"/>
<dbReference type="STRING" id="742727.HMPREF9447_01040"/>
<keyword evidence="2" id="KW-0238">DNA-binding</keyword>
<dbReference type="Proteomes" id="UP000009872">
    <property type="component" value="Unassembled WGS sequence"/>
</dbReference>
<feature type="domain" description="HTH araC/xylS-type" evidence="5">
    <location>
        <begin position="868"/>
        <end position="966"/>
    </location>
</feature>
<dbReference type="PANTHER" id="PTHR43280:SF2">
    <property type="entry name" value="HTH-TYPE TRANSCRIPTIONAL REGULATOR EXSA"/>
    <property type="match status" value="1"/>
</dbReference>